<dbReference type="Proteomes" id="UP001597519">
    <property type="component" value="Unassembled WGS sequence"/>
</dbReference>
<organism evidence="1 2">
    <name type="scientific">Corticicoccus populi</name>
    <dbReference type="NCBI Taxonomy" id="1812821"/>
    <lineage>
        <taxon>Bacteria</taxon>
        <taxon>Bacillati</taxon>
        <taxon>Bacillota</taxon>
        <taxon>Bacilli</taxon>
        <taxon>Bacillales</taxon>
        <taxon>Staphylococcaceae</taxon>
        <taxon>Corticicoccus</taxon>
    </lineage>
</organism>
<keyword evidence="2" id="KW-1185">Reference proteome</keyword>
<comment type="caution">
    <text evidence="1">The sequence shown here is derived from an EMBL/GenBank/DDBJ whole genome shotgun (WGS) entry which is preliminary data.</text>
</comment>
<name>A0ABW5WXB7_9STAP</name>
<dbReference type="PANTHER" id="PTHR48098:SF3">
    <property type="entry name" value="IRON(III) ENTEROBACTIN ESTERASE"/>
    <property type="match status" value="1"/>
</dbReference>
<evidence type="ECO:0000313" key="1">
    <source>
        <dbReference type="EMBL" id="MFD2830069.1"/>
    </source>
</evidence>
<gene>
    <name evidence="1" type="ORF">ACFSX4_06260</name>
</gene>
<evidence type="ECO:0000313" key="2">
    <source>
        <dbReference type="Proteomes" id="UP001597519"/>
    </source>
</evidence>
<dbReference type="SUPFAM" id="SSF53474">
    <property type="entry name" value="alpha/beta-Hydrolases"/>
    <property type="match status" value="1"/>
</dbReference>
<dbReference type="InterPro" id="IPR000801">
    <property type="entry name" value="Esterase-like"/>
</dbReference>
<dbReference type="InterPro" id="IPR050583">
    <property type="entry name" value="Mycobacterial_A85_antigen"/>
</dbReference>
<reference evidence="2" key="1">
    <citation type="journal article" date="2019" name="Int. J. Syst. Evol. Microbiol.">
        <title>The Global Catalogue of Microorganisms (GCM) 10K type strain sequencing project: providing services to taxonomists for standard genome sequencing and annotation.</title>
        <authorList>
            <consortium name="The Broad Institute Genomics Platform"/>
            <consortium name="The Broad Institute Genome Sequencing Center for Infectious Disease"/>
            <person name="Wu L."/>
            <person name="Ma J."/>
        </authorList>
    </citation>
    <scope>NUCLEOTIDE SEQUENCE [LARGE SCALE GENOMIC DNA]</scope>
    <source>
        <strain evidence="2">KCTC 33575</strain>
    </source>
</reference>
<keyword evidence="1" id="KW-0378">Hydrolase</keyword>
<dbReference type="PANTHER" id="PTHR48098">
    <property type="entry name" value="ENTEROCHELIN ESTERASE-RELATED"/>
    <property type="match status" value="1"/>
</dbReference>
<dbReference type="Pfam" id="PF00756">
    <property type="entry name" value="Esterase"/>
    <property type="match status" value="1"/>
</dbReference>
<dbReference type="EMBL" id="JBHUOQ010000001">
    <property type="protein sequence ID" value="MFD2830069.1"/>
    <property type="molecule type" value="Genomic_DNA"/>
</dbReference>
<dbReference type="RefSeq" id="WP_377772647.1">
    <property type="nucleotide sequence ID" value="NZ_JBHUOQ010000001.1"/>
</dbReference>
<dbReference type="GO" id="GO:0016787">
    <property type="term" value="F:hydrolase activity"/>
    <property type="evidence" value="ECO:0007669"/>
    <property type="project" value="UniProtKB-KW"/>
</dbReference>
<dbReference type="InterPro" id="IPR029058">
    <property type="entry name" value="AB_hydrolase_fold"/>
</dbReference>
<proteinExistence type="predicted"/>
<accession>A0ABW5WXB7</accession>
<protein>
    <submittedName>
        <fullName evidence="1">Alpha/beta hydrolase</fullName>
    </submittedName>
</protein>
<sequence length="242" mass="28706">MDFEPGKVHTAEVHSEVCGEDFEVQYYLPKNFTDLYKYNVIITFDSQDFFRYGQIERLYERLRKNGEIERSIIVGIPYPSVEWRNHYFSPNGEHHENMVTFVGRELIQWIDSTFPTLKMPHSRVLMGESLAGSFAFSVSLAYPMTFPQSLAFSPFVDRDFIKRFEGEPNLMQLNLYHTIGLEEDDFTTIMGDEADFLTPNRELNEFLQYEPLEYEYHELEGGHVWKTWKPELEKILKHYLQQ</sequence>
<dbReference type="Gene3D" id="3.40.50.1820">
    <property type="entry name" value="alpha/beta hydrolase"/>
    <property type="match status" value="1"/>
</dbReference>